<evidence type="ECO:0000313" key="2">
    <source>
        <dbReference type="Proteomes" id="UP000029221"/>
    </source>
</evidence>
<comment type="caution">
    <text evidence="1">The sequence shown here is derived from an EMBL/GenBank/DDBJ whole genome shotgun (WGS) entry which is preliminary data.</text>
</comment>
<reference evidence="1" key="1">
    <citation type="journal article" date="2014" name="Genome Announc.">
        <title>Draft Genome Sequences of Marine Flavobacterium Nonlabens Strains NR17, NR24, NR27, NR32, NR33, and Ara13.</title>
        <authorList>
            <person name="Nakanishi M."/>
            <person name="Meirelles P."/>
            <person name="Suzuki R."/>
            <person name="Takatani N."/>
            <person name="Mino S."/>
            <person name="Suda W."/>
            <person name="Oshima K."/>
            <person name="Hattori M."/>
            <person name="Ohkuma M."/>
            <person name="Hosokawa M."/>
            <person name="Miyashita K."/>
            <person name="Thompson F.L."/>
            <person name="Niwa A."/>
            <person name="Sawabe T."/>
            <person name="Sawabe T."/>
        </authorList>
    </citation>
    <scope>NUCLEOTIDE SEQUENCE [LARGE SCALE GENOMIC DNA]</scope>
    <source>
        <strain evidence="1">JCM 19294</strain>
    </source>
</reference>
<accession>A0A2S7TB57</accession>
<name>A0A090QQ85_9FLAO</name>
<dbReference type="Proteomes" id="UP000029221">
    <property type="component" value="Unassembled WGS sequence"/>
</dbReference>
<dbReference type="EMBL" id="BBML01000006">
    <property type="protein sequence ID" value="GAK97646.1"/>
    <property type="molecule type" value="Genomic_DNA"/>
</dbReference>
<accession>A0A090QQ85</accession>
<dbReference type="AlphaFoldDB" id="A0A090QQ85"/>
<protein>
    <submittedName>
        <fullName evidence="1">Uncharacterized protein</fullName>
    </submittedName>
</protein>
<proteinExistence type="predicted"/>
<organism evidence="1 2">
    <name type="scientific">Nonlabens tegetincola</name>
    <dbReference type="NCBI Taxonomy" id="323273"/>
    <lineage>
        <taxon>Bacteria</taxon>
        <taxon>Pseudomonadati</taxon>
        <taxon>Bacteroidota</taxon>
        <taxon>Flavobacteriia</taxon>
        <taxon>Flavobacteriales</taxon>
        <taxon>Flavobacteriaceae</taxon>
        <taxon>Nonlabens</taxon>
    </lineage>
</organism>
<dbReference type="RefSeq" id="WP_042279369.1">
    <property type="nucleotide sequence ID" value="NZ_BBML01000006.1"/>
</dbReference>
<keyword evidence="2" id="KW-1185">Reference proteome</keyword>
<dbReference type="eggNOG" id="ENOG5030ZH7">
    <property type="taxonomic scope" value="Bacteria"/>
</dbReference>
<sequence length="86" mass="10230">MKFIDFAPKAVSKTFWKGTTYETLDDVMPRVEEWLRKNYSFEIINVETIVQQFPRGKELNSKASYHLNLHSGITISMQIIRVWYKD</sequence>
<dbReference type="OrthoDB" id="1144128at2"/>
<gene>
    <name evidence="1" type="ORF">JCM19294_182</name>
</gene>
<evidence type="ECO:0000313" key="1">
    <source>
        <dbReference type="EMBL" id="GAK97646.1"/>
    </source>
</evidence>